<dbReference type="GO" id="GO:0047751">
    <property type="term" value="F:3-oxo-5-alpha-steroid 4-dehydrogenase (NADP+) activity"/>
    <property type="evidence" value="ECO:0007669"/>
    <property type="project" value="UniProtKB-UniRule"/>
</dbReference>
<dbReference type="EMBL" id="KE663849">
    <property type="protein sequence ID" value="ERE90735.1"/>
    <property type="molecule type" value="Genomic_DNA"/>
</dbReference>
<evidence type="ECO:0000256" key="13">
    <source>
        <dbReference type="ARBA" id="ARBA00046320"/>
    </source>
</evidence>
<dbReference type="GO" id="GO:0006488">
    <property type="term" value="P:dolichol-linked oligosaccharide biosynthetic process"/>
    <property type="evidence" value="ECO:0007669"/>
    <property type="project" value="UniProtKB-UniRule"/>
</dbReference>
<reference evidence="22" key="1">
    <citation type="journal article" date="2013" name="Nat. Biotechnol.">
        <title>Chinese hamster genome sequenced from sorted chromosomes.</title>
        <authorList>
            <person name="Brinkrolf K."/>
            <person name="Rupp O."/>
            <person name="Laux H."/>
            <person name="Kollin F."/>
            <person name="Ernst W."/>
            <person name="Linke B."/>
            <person name="Kofler R."/>
            <person name="Romand S."/>
            <person name="Hesse F."/>
            <person name="Budach W.E."/>
            <person name="Galosy S."/>
            <person name="Muller D."/>
            <person name="Noll T."/>
            <person name="Wienberg J."/>
            <person name="Jostock T."/>
            <person name="Leonard M."/>
            <person name="Grillari J."/>
            <person name="Tauch A."/>
            <person name="Goesmann A."/>
            <person name="Helk B."/>
            <person name="Mott J.E."/>
            <person name="Puhler A."/>
            <person name="Borth N."/>
        </authorList>
    </citation>
    <scope>NUCLEOTIDE SEQUENCE [LARGE SCALE GENOMIC DNA]</scope>
    <source>
        <strain evidence="22">17A/GY</strain>
    </source>
</reference>
<evidence type="ECO:0000256" key="5">
    <source>
        <dbReference type="ARBA" id="ARBA00022692"/>
    </source>
</evidence>
<evidence type="ECO:0000313" key="21">
    <source>
        <dbReference type="EMBL" id="ERE90735.1"/>
    </source>
</evidence>
<dbReference type="GO" id="GO:0016095">
    <property type="term" value="P:polyprenol catabolic process"/>
    <property type="evidence" value="ECO:0007669"/>
    <property type="project" value="UniProtKB-UniRule"/>
</dbReference>
<evidence type="ECO:0000256" key="1">
    <source>
        <dbReference type="ARBA" id="ARBA00004477"/>
    </source>
</evidence>
<evidence type="ECO:0000256" key="14">
    <source>
        <dbReference type="ARBA" id="ARBA00047186"/>
    </source>
</evidence>
<gene>
    <name evidence="21" type="ORF">H671_1g1451</name>
</gene>
<feature type="transmembrane region" description="Helical" evidence="19">
    <location>
        <begin position="323"/>
        <end position="342"/>
    </location>
</feature>
<dbReference type="PANTHER" id="PTHR14624">
    <property type="entry name" value="DFG10 PROTEIN"/>
    <property type="match status" value="1"/>
</dbReference>
<protein>
    <recommendedName>
        <fullName evidence="14 19">Polyprenal reductase</fullName>
        <ecNumber evidence="3 19">1.3.1.22</ecNumber>
        <ecNumber evidence="4 19">1.3.1.94</ecNumber>
    </recommendedName>
</protein>
<evidence type="ECO:0000256" key="16">
    <source>
        <dbReference type="ARBA" id="ARBA00048765"/>
    </source>
</evidence>
<dbReference type="InterPro" id="IPR001104">
    <property type="entry name" value="3-oxo-5_a-steroid_4-DH_C"/>
</dbReference>
<feature type="transmembrane region" description="Helical" evidence="19">
    <location>
        <begin position="165"/>
        <end position="187"/>
    </location>
</feature>
<dbReference type="EC" id="1.3.1.94" evidence="4 19"/>
<feature type="transmembrane region" description="Helical" evidence="19">
    <location>
        <begin position="79"/>
        <end position="102"/>
    </location>
</feature>
<evidence type="ECO:0000256" key="9">
    <source>
        <dbReference type="ARBA" id="ARBA00023002"/>
    </source>
</evidence>
<keyword evidence="11 19" id="KW-0472">Membrane</keyword>
<keyword evidence="6 19" id="KW-0256">Endoplasmic reticulum</keyword>
<dbReference type="GO" id="GO:0102389">
    <property type="term" value="F:polyprenol reductase activity"/>
    <property type="evidence" value="ECO:0007669"/>
    <property type="project" value="UniProtKB-UniRule"/>
</dbReference>
<dbReference type="FunFam" id="1.20.120.1630:FF:000021">
    <property type="entry name" value="Polyprenol reductase 1"/>
    <property type="match status" value="1"/>
</dbReference>
<evidence type="ECO:0000256" key="18">
    <source>
        <dbReference type="ARBA" id="ARBA00049427"/>
    </source>
</evidence>
<evidence type="ECO:0000256" key="19">
    <source>
        <dbReference type="RuleBase" id="RU367081"/>
    </source>
</evidence>
<proteinExistence type="inferred from homology"/>
<evidence type="ECO:0000256" key="11">
    <source>
        <dbReference type="ARBA" id="ARBA00023136"/>
    </source>
</evidence>
<keyword evidence="7 19" id="KW-0521">NADP</keyword>
<evidence type="ECO:0000256" key="10">
    <source>
        <dbReference type="ARBA" id="ARBA00023098"/>
    </source>
</evidence>
<keyword evidence="5 19" id="KW-0812">Transmembrane</keyword>
<comment type="pathway">
    <text evidence="2 19">Protein modification; protein glycosylation.</text>
</comment>
<comment type="similarity">
    <text evidence="13 19">Belongs to the steroid 5-alpha reductase family. Polyprenal reductase subfamily.</text>
</comment>
<dbReference type="GO" id="GO:0005789">
    <property type="term" value="C:endoplasmic reticulum membrane"/>
    <property type="evidence" value="ECO:0007669"/>
    <property type="project" value="UniProtKB-SubCell"/>
</dbReference>
<feature type="transmembrane region" description="Helical" evidence="19">
    <location>
        <begin position="18"/>
        <end position="46"/>
    </location>
</feature>
<keyword evidence="8 19" id="KW-1133">Transmembrane helix</keyword>
<evidence type="ECO:0000256" key="7">
    <source>
        <dbReference type="ARBA" id="ARBA00022857"/>
    </source>
</evidence>
<name>A0A061IN42_CRIGR</name>
<dbReference type="EC" id="1.3.1.22" evidence="3 19"/>
<evidence type="ECO:0000256" key="8">
    <source>
        <dbReference type="ARBA" id="ARBA00022989"/>
    </source>
</evidence>
<dbReference type="PROSITE" id="PS50244">
    <property type="entry name" value="S5A_REDUCTASE"/>
    <property type="match status" value="1"/>
</dbReference>
<evidence type="ECO:0000256" key="17">
    <source>
        <dbReference type="ARBA" id="ARBA00049397"/>
    </source>
</evidence>
<sequence>MAGWAGAELSVLNPLRTLWLALAAAFLLALLLQLAPAGLLPSCALFQDLIRYGKTKLSGPRRPAVCRAFDIPKRYFSHFYVVSVLWNGFLLWFLSQSLFLGAPFPKWLRALLRTLGATQFPALEMEPKASQMIGKCFITQSIFHPLFFFKPEKKHSPVGSLPLSLPLWVVGELTLSAFLVLVFLWVHSLRRLFECFYISVFSNSVIHIVQYCFGLVYYVLVGLTVLSQVPMDDKNVYVLGKNLLLPARWFHVLGTMMYLWSSAHQYECHVILSNLRRNKKGVIVHCQHKIPFGDWFEYVSSANYLAELMIYISMAVTFGFHNLTWWLVVTYVFFSQALSAFFNHKFYKSTFVSYPKHRKAFLPFLF</sequence>
<organism evidence="21 22">
    <name type="scientific">Cricetulus griseus</name>
    <name type="common">Chinese hamster</name>
    <name type="synonym">Cricetulus barabensis griseus</name>
    <dbReference type="NCBI Taxonomy" id="10029"/>
    <lineage>
        <taxon>Eukaryota</taxon>
        <taxon>Metazoa</taxon>
        <taxon>Chordata</taxon>
        <taxon>Craniata</taxon>
        <taxon>Vertebrata</taxon>
        <taxon>Euteleostomi</taxon>
        <taxon>Mammalia</taxon>
        <taxon>Eutheria</taxon>
        <taxon>Euarchontoglires</taxon>
        <taxon>Glires</taxon>
        <taxon>Rodentia</taxon>
        <taxon>Myomorpha</taxon>
        <taxon>Muroidea</taxon>
        <taxon>Cricetidae</taxon>
        <taxon>Cricetinae</taxon>
        <taxon>Cricetulus</taxon>
    </lineage>
</organism>
<dbReference type="InterPro" id="IPR039698">
    <property type="entry name" value="Dfg10/SRD5A3"/>
</dbReference>
<dbReference type="Pfam" id="PF02544">
    <property type="entry name" value="Steroid_dh"/>
    <property type="match status" value="1"/>
</dbReference>
<dbReference type="AlphaFoldDB" id="A0A061IN42"/>
<accession>A0A061IN42</accession>
<dbReference type="GO" id="GO:0160198">
    <property type="term" value="F:polyprenal reductase activity"/>
    <property type="evidence" value="ECO:0007669"/>
    <property type="project" value="UniProtKB-EC"/>
</dbReference>
<comment type="catalytic activity">
    <reaction evidence="17">
        <text>17beta-hydroxy-5alpha-androstan-3-one + NADP(+) = testosterone + NADPH + H(+)</text>
        <dbReference type="Rhea" id="RHEA:50820"/>
        <dbReference type="ChEBI" id="CHEBI:15378"/>
        <dbReference type="ChEBI" id="CHEBI:16330"/>
        <dbReference type="ChEBI" id="CHEBI:17347"/>
        <dbReference type="ChEBI" id="CHEBI:57783"/>
        <dbReference type="ChEBI" id="CHEBI:58349"/>
        <dbReference type="EC" id="1.3.1.22"/>
    </reaction>
    <physiologicalReaction direction="right-to-left" evidence="17">
        <dbReference type="Rhea" id="RHEA:50822"/>
    </physiologicalReaction>
</comment>
<comment type="function">
    <text evidence="12">Plays a key role in early steps of protein N-linked glycosylation by being involved in the conversion of polyprenol into dolichol. Acts as a polyprenal reductase that mediates the reduction of polyprenal into dolichal in a NADP-dependent mechanism. Dolichols are required for the synthesis of dolichol-linked monosaccharides and the oligosaccharide precursor used for N-glycosylation. Also able to convert testosterone (T) into 5-alpha-dihydrotestosterone (DHT).</text>
</comment>
<evidence type="ECO:0000259" key="20">
    <source>
        <dbReference type="Pfam" id="PF02544"/>
    </source>
</evidence>
<comment type="catalytic activity">
    <reaction evidence="18 19">
        <text>a di-trans,poly-cis-dolichal + NADP(+) = a di-trans,poly-cis-polyprenal + NADPH + H(+)</text>
        <dbReference type="Rhea" id="RHEA:80727"/>
        <dbReference type="Rhea" id="RHEA-COMP:19536"/>
        <dbReference type="Rhea" id="RHEA-COMP:19537"/>
        <dbReference type="ChEBI" id="CHEBI:15378"/>
        <dbReference type="ChEBI" id="CHEBI:57783"/>
        <dbReference type="ChEBI" id="CHEBI:58349"/>
        <dbReference type="ChEBI" id="CHEBI:231623"/>
        <dbReference type="ChEBI" id="CHEBI:231637"/>
        <dbReference type="EC" id="1.3.1.94"/>
    </reaction>
    <physiologicalReaction direction="right-to-left" evidence="18 19">
        <dbReference type="Rhea" id="RHEA:80729"/>
    </physiologicalReaction>
</comment>
<feature type="domain" description="3-oxo-5-alpha-steroid 4-dehydrogenase C-terminal" evidence="20">
    <location>
        <begin position="248"/>
        <end position="366"/>
    </location>
</feature>
<comment type="subcellular location">
    <subcellularLocation>
        <location evidence="1">Endoplasmic reticulum membrane</location>
        <topology evidence="1">Multi-pass membrane protein</topology>
    </subcellularLocation>
</comment>
<evidence type="ECO:0000313" key="22">
    <source>
        <dbReference type="Proteomes" id="UP000030759"/>
    </source>
</evidence>
<evidence type="ECO:0000256" key="4">
    <source>
        <dbReference type="ARBA" id="ARBA00012522"/>
    </source>
</evidence>
<evidence type="ECO:0000256" key="15">
    <source>
        <dbReference type="ARBA" id="ARBA00048095"/>
    </source>
</evidence>
<dbReference type="Proteomes" id="UP000030759">
    <property type="component" value="Unassembled WGS sequence"/>
</dbReference>
<dbReference type="UniPathway" id="UPA00378"/>
<evidence type="ECO:0000256" key="2">
    <source>
        <dbReference type="ARBA" id="ARBA00004922"/>
    </source>
</evidence>
<comment type="catalytic activity">
    <reaction evidence="16">
        <text>a 3-oxo-5alpha-steroid + NADP(+) = a 3-oxo-Delta(4)-steroid + NADPH + H(+)</text>
        <dbReference type="Rhea" id="RHEA:54384"/>
        <dbReference type="ChEBI" id="CHEBI:13601"/>
        <dbReference type="ChEBI" id="CHEBI:15378"/>
        <dbReference type="ChEBI" id="CHEBI:47909"/>
        <dbReference type="ChEBI" id="CHEBI:57783"/>
        <dbReference type="ChEBI" id="CHEBI:58349"/>
        <dbReference type="EC" id="1.3.1.22"/>
    </reaction>
    <physiologicalReaction direction="right-to-left" evidence="16">
        <dbReference type="Rhea" id="RHEA:54386"/>
    </physiologicalReaction>
</comment>
<evidence type="ECO:0000256" key="3">
    <source>
        <dbReference type="ARBA" id="ARBA00012049"/>
    </source>
</evidence>
<keyword evidence="9 19" id="KW-0560">Oxidoreductase</keyword>
<keyword evidence="10" id="KW-0443">Lipid metabolism</keyword>
<evidence type="ECO:0000256" key="6">
    <source>
        <dbReference type="ARBA" id="ARBA00022824"/>
    </source>
</evidence>
<comment type="catalytic activity">
    <reaction evidence="15">
        <text>androst-4-ene-3,17-dione + NADPH + H(+) = 5alpha-androstan-3,17-dione + NADP(+)</text>
        <dbReference type="Rhea" id="RHEA:50816"/>
        <dbReference type="ChEBI" id="CHEBI:15378"/>
        <dbReference type="ChEBI" id="CHEBI:15994"/>
        <dbReference type="ChEBI" id="CHEBI:16422"/>
        <dbReference type="ChEBI" id="CHEBI:57783"/>
        <dbReference type="ChEBI" id="CHEBI:58349"/>
    </reaction>
    <physiologicalReaction direction="right-to-left" evidence="15">
        <dbReference type="Rhea" id="RHEA:50818"/>
    </physiologicalReaction>
</comment>
<dbReference type="PANTHER" id="PTHR14624:SF0">
    <property type="entry name" value="POLYPRENOL REDUCTASE"/>
    <property type="match status" value="1"/>
</dbReference>
<feature type="transmembrane region" description="Helical" evidence="19">
    <location>
        <begin position="208"/>
        <end position="229"/>
    </location>
</feature>
<evidence type="ECO:0000256" key="12">
    <source>
        <dbReference type="ARBA" id="ARBA00045898"/>
    </source>
</evidence>